<keyword evidence="1" id="KW-1133">Transmembrane helix</keyword>
<sequence>MSSVTVTLTLAGYTLVFSFTLFRYNNNNLNNRWARAAAVDVIFLLPVVDGAIAAAAVAVVEQGLRCLVGKSPRDESQKLLMLTTE</sequence>
<reference evidence="2" key="2">
    <citation type="submission" date="2020-05" db="EMBL/GenBank/DDBJ databases">
        <authorList>
            <person name="Kim H.-S."/>
            <person name="Proctor R.H."/>
            <person name="Brown D.W."/>
        </authorList>
    </citation>
    <scope>NUCLEOTIDE SEQUENCE</scope>
    <source>
        <strain evidence="2">NRRL 20472</strain>
    </source>
</reference>
<dbReference type="Proteomes" id="UP000622797">
    <property type="component" value="Unassembled WGS sequence"/>
</dbReference>
<dbReference type="AlphaFoldDB" id="A0A8H4U562"/>
<organism evidence="2 3">
    <name type="scientific">Fusarium sarcochroum</name>
    <dbReference type="NCBI Taxonomy" id="1208366"/>
    <lineage>
        <taxon>Eukaryota</taxon>
        <taxon>Fungi</taxon>
        <taxon>Dikarya</taxon>
        <taxon>Ascomycota</taxon>
        <taxon>Pezizomycotina</taxon>
        <taxon>Sordariomycetes</taxon>
        <taxon>Hypocreomycetidae</taxon>
        <taxon>Hypocreales</taxon>
        <taxon>Nectriaceae</taxon>
        <taxon>Fusarium</taxon>
        <taxon>Fusarium lateritium species complex</taxon>
    </lineage>
</organism>
<keyword evidence="3" id="KW-1185">Reference proteome</keyword>
<name>A0A8H4U562_9HYPO</name>
<dbReference type="EMBL" id="JABEXW010000142">
    <property type="protein sequence ID" value="KAF4969952.1"/>
    <property type="molecule type" value="Genomic_DNA"/>
</dbReference>
<keyword evidence="1" id="KW-0812">Transmembrane</keyword>
<feature type="transmembrane region" description="Helical" evidence="1">
    <location>
        <begin position="6"/>
        <end position="24"/>
    </location>
</feature>
<comment type="caution">
    <text evidence="2">The sequence shown here is derived from an EMBL/GenBank/DDBJ whole genome shotgun (WGS) entry which is preliminary data.</text>
</comment>
<proteinExistence type="predicted"/>
<evidence type="ECO:0000313" key="2">
    <source>
        <dbReference type="EMBL" id="KAF4969952.1"/>
    </source>
</evidence>
<evidence type="ECO:0000256" key="1">
    <source>
        <dbReference type="SAM" id="Phobius"/>
    </source>
</evidence>
<gene>
    <name evidence="2" type="ORF">FSARC_2938</name>
</gene>
<accession>A0A8H4U562</accession>
<feature type="transmembrane region" description="Helical" evidence="1">
    <location>
        <begin position="36"/>
        <end position="60"/>
    </location>
</feature>
<keyword evidence="1" id="KW-0472">Membrane</keyword>
<evidence type="ECO:0000313" key="3">
    <source>
        <dbReference type="Proteomes" id="UP000622797"/>
    </source>
</evidence>
<reference evidence="2" key="1">
    <citation type="journal article" date="2020" name="BMC Genomics">
        <title>Correction to: Identification and distribution of gene clusters required for synthesis of sphingolipid metabolism inhibitors in diverse species of the filamentous fungus Fusarium.</title>
        <authorList>
            <person name="Kim H.S."/>
            <person name="Lohmar J.M."/>
            <person name="Busman M."/>
            <person name="Brown D.W."/>
            <person name="Naumann T.A."/>
            <person name="Divon H.H."/>
            <person name="Lysoe E."/>
            <person name="Uhlig S."/>
            <person name="Proctor R.H."/>
        </authorList>
    </citation>
    <scope>NUCLEOTIDE SEQUENCE</scope>
    <source>
        <strain evidence="2">NRRL 20472</strain>
    </source>
</reference>
<protein>
    <submittedName>
        <fullName evidence="2">Uncharacterized protein</fullName>
    </submittedName>
</protein>